<evidence type="ECO:0000256" key="1">
    <source>
        <dbReference type="ARBA" id="ARBA00022737"/>
    </source>
</evidence>
<evidence type="ECO:0000256" key="2">
    <source>
        <dbReference type="ARBA" id="ARBA00023043"/>
    </source>
</evidence>
<feature type="region of interest" description="Disordered" evidence="4">
    <location>
        <begin position="1725"/>
        <end position="1767"/>
    </location>
</feature>
<dbReference type="SUPFAM" id="SSF48403">
    <property type="entry name" value="Ankyrin repeat"/>
    <property type="match status" value="2"/>
</dbReference>
<dbReference type="InterPro" id="IPR002110">
    <property type="entry name" value="Ankyrin_rpt"/>
</dbReference>
<feature type="repeat" description="ANK" evidence="3">
    <location>
        <begin position="1456"/>
        <end position="1488"/>
    </location>
</feature>
<feature type="region of interest" description="Disordered" evidence="4">
    <location>
        <begin position="1159"/>
        <end position="1199"/>
    </location>
</feature>
<dbReference type="RefSeq" id="XP_062638835.1">
    <property type="nucleotide sequence ID" value="XM_062780020.1"/>
</dbReference>
<dbReference type="Gene3D" id="1.25.40.20">
    <property type="entry name" value="Ankyrin repeat-containing domain"/>
    <property type="match status" value="3"/>
</dbReference>
<gene>
    <name evidence="5" type="ORF">C8A04DRAFT_26717</name>
</gene>
<dbReference type="PANTHER" id="PTHR24126:SF14">
    <property type="entry name" value="ANK_REP_REGION DOMAIN-CONTAINING PROTEIN"/>
    <property type="match status" value="1"/>
</dbReference>
<dbReference type="PROSITE" id="PS50088">
    <property type="entry name" value="ANK_REPEAT"/>
    <property type="match status" value="3"/>
</dbReference>
<comment type="caution">
    <text evidence="5">The sequence shown here is derived from an EMBL/GenBank/DDBJ whole genome shotgun (WGS) entry which is preliminary data.</text>
</comment>
<evidence type="ECO:0008006" key="7">
    <source>
        <dbReference type="Google" id="ProtNLM"/>
    </source>
</evidence>
<reference evidence="5" key="1">
    <citation type="journal article" date="2023" name="Mol. Phylogenet. Evol.">
        <title>Genome-scale phylogeny and comparative genomics of the fungal order Sordariales.</title>
        <authorList>
            <person name="Hensen N."/>
            <person name="Bonometti L."/>
            <person name="Westerberg I."/>
            <person name="Brannstrom I.O."/>
            <person name="Guillou S."/>
            <person name="Cros-Aarteil S."/>
            <person name="Calhoun S."/>
            <person name="Haridas S."/>
            <person name="Kuo A."/>
            <person name="Mondo S."/>
            <person name="Pangilinan J."/>
            <person name="Riley R."/>
            <person name="LaButti K."/>
            <person name="Andreopoulos B."/>
            <person name="Lipzen A."/>
            <person name="Chen C."/>
            <person name="Yan M."/>
            <person name="Daum C."/>
            <person name="Ng V."/>
            <person name="Clum A."/>
            <person name="Steindorff A."/>
            <person name="Ohm R.A."/>
            <person name="Martin F."/>
            <person name="Silar P."/>
            <person name="Natvig D.O."/>
            <person name="Lalanne C."/>
            <person name="Gautier V."/>
            <person name="Ament-Velasquez S.L."/>
            <person name="Kruys A."/>
            <person name="Hutchinson M.I."/>
            <person name="Powell A.J."/>
            <person name="Barry K."/>
            <person name="Miller A.N."/>
            <person name="Grigoriev I.V."/>
            <person name="Debuchy R."/>
            <person name="Gladieux P."/>
            <person name="Hiltunen Thoren M."/>
            <person name="Johannesson H."/>
        </authorList>
    </citation>
    <scope>NUCLEOTIDE SEQUENCE</scope>
    <source>
        <strain evidence="5">CBS 141.50</strain>
    </source>
</reference>
<dbReference type="Proteomes" id="UP001302676">
    <property type="component" value="Unassembled WGS sequence"/>
</dbReference>
<feature type="compositionally biased region" description="Acidic residues" evidence="4">
    <location>
        <begin position="1167"/>
        <end position="1196"/>
    </location>
</feature>
<keyword evidence="6" id="KW-1185">Reference proteome</keyword>
<evidence type="ECO:0000313" key="6">
    <source>
        <dbReference type="Proteomes" id="UP001302676"/>
    </source>
</evidence>
<dbReference type="EMBL" id="MU853568">
    <property type="protein sequence ID" value="KAK4145464.1"/>
    <property type="molecule type" value="Genomic_DNA"/>
</dbReference>
<keyword evidence="1" id="KW-0677">Repeat</keyword>
<dbReference type="SMART" id="SM00248">
    <property type="entry name" value="ANK"/>
    <property type="match status" value="10"/>
</dbReference>
<feature type="region of interest" description="Disordered" evidence="4">
    <location>
        <begin position="1788"/>
        <end position="1843"/>
    </location>
</feature>
<dbReference type="PANTHER" id="PTHR24126">
    <property type="entry name" value="ANKYRIN REPEAT, PH AND SEC7 DOMAIN CONTAINING PROTEIN SECG-RELATED"/>
    <property type="match status" value="1"/>
</dbReference>
<feature type="compositionally biased region" description="Acidic residues" evidence="4">
    <location>
        <begin position="1801"/>
        <end position="1822"/>
    </location>
</feature>
<feature type="repeat" description="ANK" evidence="3">
    <location>
        <begin position="571"/>
        <end position="603"/>
    </location>
</feature>
<dbReference type="InterPro" id="IPR036770">
    <property type="entry name" value="Ankyrin_rpt-contain_sf"/>
</dbReference>
<dbReference type="PROSITE" id="PS50297">
    <property type="entry name" value="ANK_REP_REGION"/>
    <property type="match status" value="3"/>
</dbReference>
<accession>A0AAN6ZPP9</accession>
<feature type="region of interest" description="Disordered" evidence="4">
    <location>
        <begin position="597"/>
        <end position="655"/>
    </location>
</feature>
<feature type="compositionally biased region" description="Acidic residues" evidence="4">
    <location>
        <begin position="1726"/>
        <end position="1735"/>
    </location>
</feature>
<feature type="repeat" description="ANK" evidence="3">
    <location>
        <begin position="538"/>
        <end position="570"/>
    </location>
</feature>
<dbReference type="GeneID" id="87816633"/>
<dbReference type="Pfam" id="PF12796">
    <property type="entry name" value="Ank_2"/>
    <property type="match status" value="1"/>
</dbReference>
<sequence>MALDAAPAPALPVPIAGFVKYLNQHSDTPIGELLEPYRKHEAHVRQLFAQDPGNELLKDHHVNVLPLFTEDTPSIKIRARNLAAESAQEKSKYIMPLSAAVRRPNGSPAVVPNLKEFQRNFSVFSESSLAELDWSNVVAAGSSVVNTLLPVPAEYNSSKRGLREFYHQKFSPASDVDLFLYGLTEKEAIEKIKNIETKVRDSLLTETTVVRTKHAITICSQYPTRHIQIVLRIYKSVSEILTGFDIDCSGAAYDGKQVYCTPRALQSYITQINHIDLSRRSPSYENRLSKYSHRGFEVYWPEFDRSRIDPTIFERSFQRTLGLARLLILERLPTPSARDTYQDKRRDERGRPPINRYHRQLRALAGNIKEGHEDEVADWLTEDEVSNYHTFTIPYGERFNAKRIEKLCYTRDLLLNAEWNQPDDREVYLHRHPAFFGRVEDVVNDCCGYCPVPVTPEEKEVAEAEEKDFVSGKISFMQDDPGRQEIGSFNPLTDDDWTEMAYVGNTARLCQAIVDEDLEHVTDWLAQEGADPNTRDYTGRTPLHLAAMSSTPAIVRALVDAGARLIARLADGRTALHLAAARGDAEIVKILLDKSAANEAEHEEKEDQRRRGENAMDIDDDGTQFKEETKDADEESDGELINGSDSDDEDGQSMATGSFVKLGKKEIEVLDEIALESEEEEPDFYDINVAAWDRPCSALHFAILTGHVEVVKLLVQEYGADVLLPVKFGKDTGHEAILTLVLALALPVEKAQEMAKTLLSLGATSVQAETNGITAFHRYAQANAQSLLETLWELDPAGTKTAINHIAFSAYDGCEAPLQAAAAQGNLPLVVKLLERGAAPEIDFEAWIKSAKQSPVAEKQLGTFESNQLQYKRTVEQPLIVALRSSNPGIAVPLLERGANPNTVTTQSQYHMSNSWSSSFTGETALDVVDERLTRLRGYKPEGSISSPEPSLPEGIDTYLNQFEEGTYEHWMVAKEIESRRKRFERDLRPWKKYQNKNTPKANIPGVDEKREAIAKFIKKLERVKEALLFKGAKTFVKAYPEFKNRAQPRRDYHHSPYRPIELPFKFAVSFQNVNDVTDARRSAYLRLFNAAFHGDLETIKTLTLGPWDDAKEEAPLKIAVRDQNSNNPFSLAYDRGHLEVAKAVLEIAHAQYVPEEKPKTRYRMEADEEASDYDEDDDEDMDSDDGGHGDDDDDDAHPRIYSHIVDEQYTIENVGQVSMVVNSRTLPLEMIEWTAPLRKAIEDNDMAKLKFLLDICEYWTTRKSGENHRGSGYYSFPEYCFRIAVELGRVELLGEIIKRTGAGLPLEHLVKDTGMELKVKPEYYQGLTVYGKKRNDWAQAGRSGARPRAVGTATSPLLLGALVGRIEAVEWFLSDTPLRHYLTFAKSKAARDDEKLKHLARAPGGFDAAISKWLDDQSELVLHAAVSAAPSKESTELVAYLAKTQPALLEVKSALGVTPLMLAYRLGRLDAARALVDAGADQTTKDYGRNNLFHTALHHDPGLKELKAMLDLLDRGVLASMVKERTKLEKDGRTPLHQYLADAVSQRIKSPNEVVQMLKLFADISTETTQQALRMLDGTGDTPLHTILKSEVGTAVLRAILDLDPSLLSYENAVGRTPAEMAHDRYLAVRVRAQPGGKQHYHNPDLVYAPPENFLETAKCEEAREHEDDTAIARNWRLCAAILEHSGQPKRTLVSLNSANLVAKRLGEQRSAIGGRYGFTLGKEVEDDEDAADADDTKDSSSEASAQKAVTTAATEAGTKTKAARRRRTDLVDGKWYSTFGAWAATKKEKKEKKKNGSESSEESSEEDEEEKEEEEEVDDDLLPKCEGCGERHYPRWSAEGGYFARKVAAAEAGEMEGDEDVEMTQ</sequence>
<evidence type="ECO:0000256" key="3">
    <source>
        <dbReference type="PROSITE-ProRule" id="PRU00023"/>
    </source>
</evidence>
<name>A0AAN6ZPP9_9PEZI</name>
<organism evidence="5 6">
    <name type="scientific">Dichotomopilus funicola</name>
    <dbReference type="NCBI Taxonomy" id="1934379"/>
    <lineage>
        <taxon>Eukaryota</taxon>
        <taxon>Fungi</taxon>
        <taxon>Dikarya</taxon>
        <taxon>Ascomycota</taxon>
        <taxon>Pezizomycotina</taxon>
        <taxon>Sordariomycetes</taxon>
        <taxon>Sordariomycetidae</taxon>
        <taxon>Sordariales</taxon>
        <taxon>Chaetomiaceae</taxon>
        <taxon>Dichotomopilus</taxon>
    </lineage>
</organism>
<evidence type="ECO:0000313" key="5">
    <source>
        <dbReference type="EMBL" id="KAK4145464.1"/>
    </source>
</evidence>
<feature type="compositionally biased region" description="Basic and acidic residues" evidence="4">
    <location>
        <begin position="1823"/>
        <end position="1835"/>
    </location>
</feature>
<proteinExistence type="predicted"/>
<dbReference type="Pfam" id="PF00023">
    <property type="entry name" value="Ank"/>
    <property type="match status" value="2"/>
</dbReference>
<dbReference type="Pfam" id="PF26128">
    <property type="entry name" value="Gad2"/>
    <property type="match status" value="1"/>
</dbReference>
<protein>
    <recommendedName>
        <fullName evidence="7">Ankyrin repeat protein</fullName>
    </recommendedName>
</protein>
<evidence type="ECO:0000256" key="4">
    <source>
        <dbReference type="SAM" id="MobiDB-lite"/>
    </source>
</evidence>
<feature type="compositionally biased region" description="Basic and acidic residues" evidence="4">
    <location>
        <begin position="599"/>
        <end position="614"/>
    </location>
</feature>
<feature type="compositionally biased region" description="Low complexity" evidence="4">
    <location>
        <begin position="1743"/>
        <end position="1762"/>
    </location>
</feature>
<keyword evidence="2 3" id="KW-0040">ANK repeat</keyword>
<reference evidence="5" key="2">
    <citation type="submission" date="2023-05" db="EMBL/GenBank/DDBJ databases">
        <authorList>
            <consortium name="Lawrence Berkeley National Laboratory"/>
            <person name="Steindorff A."/>
            <person name="Hensen N."/>
            <person name="Bonometti L."/>
            <person name="Westerberg I."/>
            <person name="Brannstrom I.O."/>
            <person name="Guillou S."/>
            <person name="Cros-Aarteil S."/>
            <person name="Calhoun S."/>
            <person name="Haridas S."/>
            <person name="Kuo A."/>
            <person name="Mondo S."/>
            <person name="Pangilinan J."/>
            <person name="Riley R."/>
            <person name="Labutti K."/>
            <person name="Andreopoulos B."/>
            <person name="Lipzen A."/>
            <person name="Chen C."/>
            <person name="Yanf M."/>
            <person name="Daum C."/>
            <person name="Ng V."/>
            <person name="Clum A."/>
            <person name="Ohm R."/>
            <person name="Martin F."/>
            <person name="Silar P."/>
            <person name="Natvig D."/>
            <person name="Lalanne C."/>
            <person name="Gautier V."/>
            <person name="Ament-Velasquez S.L."/>
            <person name="Kruys A."/>
            <person name="Hutchinson M.I."/>
            <person name="Powell A.J."/>
            <person name="Barry K."/>
            <person name="Miller A.N."/>
            <person name="Grigoriev I.V."/>
            <person name="Debuchy R."/>
            <person name="Gladieux P."/>
            <person name="Thoren M.H."/>
            <person name="Johannesson H."/>
        </authorList>
    </citation>
    <scope>NUCLEOTIDE SEQUENCE</scope>
    <source>
        <strain evidence="5">CBS 141.50</strain>
    </source>
</reference>